<dbReference type="Pfam" id="PF08818">
    <property type="entry name" value="DUF1801"/>
    <property type="match status" value="1"/>
</dbReference>
<organism evidence="2 3">
    <name type="scientific">Paenibacillus ginsengarvi</name>
    <dbReference type="NCBI Taxonomy" id="400777"/>
    <lineage>
        <taxon>Bacteria</taxon>
        <taxon>Bacillati</taxon>
        <taxon>Bacillota</taxon>
        <taxon>Bacilli</taxon>
        <taxon>Bacillales</taxon>
        <taxon>Paenibacillaceae</taxon>
        <taxon>Paenibacillus</taxon>
    </lineage>
</organism>
<dbReference type="OrthoDB" id="9811812at2"/>
<dbReference type="RefSeq" id="WP_120747801.1">
    <property type="nucleotide sequence ID" value="NZ_RBAH01000008.1"/>
</dbReference>
<keyword evidence="3" id="KW-1185">Reference proteome</keyword>
<protein>
    <submittedName>
        <fullName evidence="2">DUF1801 domain-containing protein</fullName>
    </submittedName>
</protein>
<dbReference type="SUPFAM" id="SSF159888">
    <property type="entry name" value="YdhG-like"/>
    <property type="match status" value="1"/>
</dbReference>
<evidence type="ECO:0000313" key="3">
    <source>
        <dbReference type="Proteomes" id="UP000282311"/>
    </source>
</evidence>
<dbReference type="Gene3D" id="3.90.1150.200">
    <property type="match status" value="1"/>
</dbReference>
<comment type="caution">
    <text evidence="2">The sequence shown here is derived from an EMBL/GenBank/DDBJ whole genome shotgun (WGS) entry which is preliminary data.</text>
</comment>
<dbReference type="InterPro" id="IPR014922">
    <property type="entry name" value="YdhG-like"/>
</dbReference>
<reference evidence="2 3" key="1">
    <citation type="journal article" date="2007" name="Int. J. Syst. Evol. Microbiol.">
        <title>Paenibacillus ginsengarvi sp. nov., isolated from soil from ginseng cultivation.</title>
        <authorList>
            <person name="Yoon M.H."/>
            <person name="Ten L.N."/>
            <person name="Im W.T."/>
        </authorList>
    </citation>
    <scope>NUCLEOTIDE SEQUENCE [LARGE SCALE GENOMIC DNA]</scope>
    <source>
        <strain evidence="2 3">KCTC 13059</strain>
    </source>
</reference>
<feature type="domain" description="YdhG-like" evidence="1">
    <location>
        <begin position="22"/>
        <end position="127"/>
    </location>
</feature>
<evidence type="ECO:0000313" key="2">
    <source>
        <dbReference type="EMBL" id="RKN84546.1"/>
    </source>
</evidence>
<sequence length="133" mass="14754">MNRDQGEDAVAAYMSDLQHPMKEAIEEVRAIILSVDASITERIKWNAPSFCYCGEDRITFQLHGSGFFRLVFHCGAKVKGAAPKEPLIADSAGLLQWAANDRAIVKFTSTEDVRAKRDKLLEVVAKWLKAAST</sequence>
<accession>A0A3B0CKL5</accession>
<proteinExistence type="predicted"/>
<name>A0A3B0CKL5_9BACL</name>
<dbReference type="EMBL" id="RBAH01000008">
    <property type="protein sequence ID" value="RKN84546.1"/>
    <property type="molecule type" value="Genomic_DNA"/>
</dbReference>
<dbReference type="Proteomes" id="UP000282311">
    <property type="component" value="Unassembled WGS sequence"/>
</dbReference>
<evidence type="ECO:0000259" key="1">
    <source>
        <dbReference type="Pfam" id="PF08818"/>
    </source>
</evidence>
<dbReference type="AlphaFoldDB" id="A0A3B0CKL5"/>
<gene>
    <name evidence="2" type="ORF">D7M11_12820</name>
</gene>